<organism evidence="1 2">
    <name type="scientific">Periconia digitata</name>
    <dbReference type="NCBI Taxonomy" id="1303443"/>
    <lineage>
        <taxon>Eukaryota</taxon>
        <taxon>Fungi</taxon>
        <taxon>Dikarya</taxon>
        <taxon>Ascomycota</taxon>
        <taxon>Pezizomycotina</taxon>
        <taxon>Dothideomycetes</taxon>
        <taxon>Pleosporomycetidae</taxon>
        <taxon>Pleosporales</taxon>
        <taxon>Massarineae</taxon>
        <taxon>Periconiaceae</taxon>
        <taxon>Periconia</taxon>
    </lineage>
</organism>
<dbReference type="AlphaFoldDB" id="A0A9W4XVK3"/>
<gene>
    <name evidence="1" type="ORF">PDIGIT_LOCUS15677</name>
</gene>
<keyword evidence="2" id="KW-1185">Reference proteome</keyword>
<evidence type="ECO:0000313" key="2">
    <source>
        <dbReference type="Proteomes" id="UP001152607"/>
    </source>
</evidence>
<evidence type="ECO:0000313" key="1">
    <source>
        <dbReference type="EMBL" id="CAI6342470.1"/>
    </source>
</evidence>
<dbReference type="Proteomes" id="UP001152607">
    <property type="component" value="Unassembled WGS sequence"/>
</dbReference>
<proteinExistence type="predicted"/>
<sequence>MYYYLTGCVSVVHMQVFCNAIVCSSNLLKTPCIWTVKDELPLLAALALSQFSHFPPPSPCVTPHSPRLAAAWDPCAHDAVTLFFVLAALYKPALVALYPTSQPITTTTTPSAPFRSSFLSTASRSSSAFQAKMSDAMVTADDKEQLAQLLRLKLDKVPARLMPAITIDEIIAATADNGGQFPFAECLMVPPCRVFSTSAISMLRMLPTRLLYTK</sequence>
<protein>
    <submittedName>
        <fullName evidence="1">Uncharacterized protein</fullName>
    </submittedName>
</protein>
<reference evidence="1" key="1">
    <citation type="submission" date="2023-01" db="EMBL/GenBank/DDBJ databases">
        <authorList>
            <person name="Van Ghelder C."/>
            <person name="Rancurel C."/>
        </authorList>
    </citation>
    <scope>NUCLEOTIDE SEQUENCE</scope>
    <source>
        <strain evidence="1">CNCM I-4278</strain>
    </source>
</reference>
<comment type="caution">
    <text evidence="1">The sequence shown here is derived from an EMBL/GenBank/DDBJ whole genome shotgun (WGS) entry which is preliminary data.</text>
</comment>
<dbReference type="EMBL" id="CAOQHR010000013">
    <property type="protein sequence ID" value="CAI6342470.1"/>
    <property type="molecule type" value="Genomic_DNA"/>
</dbReference>
<name>A0A9W4XVK3_9PLEO</name>
<accession>A0A9W4XVK3</accession>